<dbReference type="Proteomes" id="UP000546007">
    <property type="component" value="Unassembled WGS sequence"/>
</dbReference>
<accession>A0A7W6HXQ8</accession>
<keyword evidence="1" id="KW-0413">Isomerase</keyword>
<dbReference type="SUPFAM" id="SSF52833">
    <property type="entry name" value="Thioredoxin-like"/>
    <property type="match status" value="1"/>
</dbReference>
<name>A0A7W6HXQ8_9BACT</name>
<gene>
    <name evidence="1" type="ORF">GGR14_002694</name>
</gene>
<sequence>MTENVFPSKTVGNYMNNKFVCVKFDMEKEEGIDIQQKYQIMSYPTFLVLKTDGTLLSRIVGAILDEDKFIKRVDSVFMENSVIQLEGEYMAGNRKMDFLLRYIKALLASENTTKAKSIALDVITSLEDKQKCTAPYWFIYEDYRLSPVGSGNLAYLLKHVEQFRQGIGVERVDKKLGILFALQLESILRGANKNITLQEVGKLKVTLDTFKLTGQDYLYGYIDLINGIMTGNTGVSLEAYKRVFPFVADEKIATFYFMPIMYFKDKWSVEQKKELAVLTDQLIKKVQLPELKSSLYEIKTNILTK</sequence>
<dbReference type="EMBL" id="JACIES010000007">
    <property type="protein sequence ID" value="MBB4026891.1"/>
    <property type="molecule type" value="Genomic_DNA"/>
</dbReference>
<proteinExistence type="predicted"/>
<keyword evidence="2" id="KW-1185">Reference proteome</keyword>
<organism evidence="1 2">
    <name type="scientific">Butyricimonas faecihominis</name>
    <dbReference type="NCBI Taxonomy" id="1472416"/>
    <lineage>
        <taxon>Bacteria</taxon>
        <taxon>Pseudomonadati</taxon>
        <taxon>Bacteroidota</taxon>
        <taxon>Bacteroidia</taxon>
        <taxon>Bacteroidales</taxon>
        <taxon>Odoribacteraceae</taxon>
        <taxon>Butyricimonas</taxon>
    </lineage>
</organism>
<dbReference type="InterPro" id="IPR036249">
    <property type="entry name" value="Thioredoxin-like_sf"/>
</dbReference>
<dbReference type="Gene3D" id="3.40.30.10">
    <property type="entry name" value="Glutaredoxin"/>
    <property type="match status" value="1"/>
</dbReference>
<reference evidence="1 2" key="1">
    <citation type="submission" date="2020-08" db="EMBL/GenBank/DDBJ databases">
        <title>Genomic Encyclopedia of Type Strains, Phase IV (KMG-IV): sequencing the most valuable type-strain genomes for metagenomic binning, comparative biology and taxonomic classification.</title>
        <authorList>
            <person name="Goeker M."/>
        </authorList>
    </citation>
    <scope>NUCLEOTIDE SEQUENCE [LARGE SCALE GENOMIC DNA]</scope>
    <source>
        <strain evidence="1 2">DSM 105721</strain>
    </source>
</reference>
<dbReference type="AlphaFoldDB" id="A0A7W6HXQ8"/>
<evidence type="ECO:0000313" key="2">
    <source>
        <dbReference type="Proteomes" id="UP000546007"/>
    </source>
</evidence>
<dbReference type="CDD" id="cd02947">
    <property type="entry name" value="TRX_family"/>
    <property type="match status" value="1"/>
</dbReference>
<protein>
    <submittedName>
        <fullName evidence="1">Thiol-disulfide isomerase/thioredoxin</fullName>
    </submittedName>
</protein>
<comment type="caution">
    <text evidence="1">The sequence shown here is derived from an EMBL/GenBank/DDBJ whole genome shotgun (WGS) entry which is preliminary data.</text>
</comment>
<evidence type="ECO:0000313" key="1">
    <source>
        <dbReference type="EMBL" id="MBB4026891.1"/>
    </source>
</evidence>
<dbReference type="GO" id="GO:0016853">
    <property type="term" value="F:isomerase activity"/>
    <property type="evidence" value="ECO:0007669"/>
    <property type="project" value="UniProtKB-KW"/>
</dbReference>